<dbReference type="InterPro" id="IPR029052">
    <property type="entry name" value="Metallo-depent_PP-like"/>
</dbReference>
<dbReference type="Proteomes" id="UP000702544">
    <property type="component" value="Unassembled WGS sequence"/>
</dbReference>
<proteinExistence type="predicted"/>
<accession>A0AAE4ZBQ3</accession>
<protein>
    <recommendedName>
        <fullName evidence="3">Calcineurin-like phosphoesterase domain-containing protein</fullName>
    </recommendedName>
</protein>
<sequence>MPAQSHDIRYVCLSDMHLGEADSILTPLQRGTREVDATSVDPVLEGLVVCLEHLIDGNRGDRRPTLILNGDALELAFGTFSDALTNFERLARLLLERELFDLLVYIPGNHDHHIWEVARETQYGNMIGEPGAGQLPPLRHVTSLRLEGAVPAFLLNKIIDWIHEPVGGDHAEHEIVVAYPNLALLDGSERRCVLFHHGHYVEPVYHFFSKLLRWLFPDRPHPESIDEVEAENFAWIEFIWSLLGRSGGAGADVRRLFRTLRDPAKFDRFSDDLARRAVEVADVPWIPGDVLERIALRSGIRWLGPRLSGERSRRRVVFSSEVREGIESYLFGPTFRQLREELGKIPDELTFVFGHTHKPFEAVLAGPGADGSVKVYNTGGWPIDSIEPFPSMGASILLLNETLDVAALRVFNDGEGSGQVTFEIRSATANEPGAEFRGELEKRLRPTSGTLAEPWQDLESRIRDAVARRRRYHEEAPDAANR</sequence>
<organism evidence="1 2">
    <name type="scientific">Candidatus Kutchimonas denitrificans</name>
    <dbReference type="NCBI Taxonomy" id="3056748"/>
    <lineage>
        <taxon>Bacteria</taxon>
        <taxon>Pseudomonadati</taxon>
        <taxon>Gemmatimonadota</taxon>
        <taxon>Gemmatimonadia</taxon>
        <taxon>Candidatus Palauibacterales</taxon>
        <taxon>Candidatus Palauibacteraceae</taxon>
        <taxon>Candidatus Kutchimonas</taxon>
    </lineage>
</organism>
<dbReference type="SUPFAM" id="SSF56300">
    <property type="entry name" value="Metallo-dependent phosphatases"/>
    <property type="match status" value="1"/>
</dbReference>
<evidence type="ECO:0000313" key="2">
    <source>
        <dbReference type="Proteomes" id="UP000702544"/>
    </source>
</evidence>
<gene>
    <name evidence="1" type="ORF">GWO12_14875</name>
</gene>
<dbReference type="AlphaFoldDB" id="A0AAE4ZBQ3"/>
<name>A0AAE4ZBQ3_9BACT</name>
<reference evidence="1 2" key="1">
    <citation type="submission" date="2020-01" db="EMBL/GenBank/DDBJ databases">
        <title>Genomes assembled from Gulf of Kutch pelagic sediment metagenomes.</title>
        <authorList>
            <person name="Chandrashekar M."/>
            <person name="Mahajan M.S."/>
            <person name="Dave K.J."/>
            <person name="Vatsa P."/>
            <person name="Nathani N.M."/>
        </authorList>
    </citation>
    <scope>NUCLEOTIDE SEQUENCE [LARGE SCALE GENOMIC DNA]</scope>
    <source>
        <strain evidence="1">KS3-K002</strain>
    </source>
</reference>
<comment type="caution">
    <text evidence="1">The sequence shown here is derived from an EMBL/GenBank/DDBJ whole genome shotgun (WGS) entry which is preliminary data.</text>
</comment>
<evidence type="ECO:0000313" key="1">
    <source>
        <dbReference type="EMBL" id="NIR76372.1"/>
    </source>
</evidence>
<dbReference type="EMBL" id="JAACAK010000125">
    <property type="protein sequence ID" value="NIR76372.1"/>
    <property type="molecule type" value="Genomic_DNA"/>
</dbReference>
<evidence type="ECO:0008006" key="3">
    <source>
        <dbReference type="Google" id="ProtNLM"/>
    </source>
</evidence>